<dbReference type="InterPro" id="IPR040442">
    <property type="entry name" value="Pyrv_kinase-like_dom_sf"/>
</dbReference>
<evidence type="ECO:0000256" key="1">
    <source>
        <dbReference type="ARBA" id="ARBA00001946"/>
    </source>
</evidence>
<dbReference type="EMBL" id="SMZQ01000002">
    <property type="protein sequence ID" value="TDL39651.1"/>
    <property type="molecule type" value="Genomic_DNA"/>
</dbReference>
<organism evidence="7 8">
    <name type="scientific">Arthrobacter nitrophenolicus</name>
    <dbReference type="NCBI Taxonomy" id="683150"/>
    <lineage>
        <taxon>Bacteria</taxon>
        <taxon>Bacillati</taxon>
        <taxon>Actinomycetota</taxon>
        <taxon>Actinomycetes</taxon>
        <taxon>Micrococcales</taxon>
        <taxon>Micrococcaceae</taxon>
        <taxon>Arthrobacter</taxon>
    </lineage>
</organism>
<evidence type="ECO:0000313" key="7">
    <source>
        <dbReference type="EMBL" id="TDL39651.1"/>
    </source>
</evidence>
<comment type="caution">
    <text evidence="7">The sequence shown here is derived from an EMBL/GenBank/DDBJ whole genome shotgun (WGS) entry which is preliminary data.</text>
</comment>
<dbReference type="GO" id="GO:0006107">
    <property type="term" value="P:oxaloacetate metabolic process"/>
    <property type="evidence" value="ECO:0007669"/>
    <property type="project" value="TreeGrafter"/>
</dbReference>
<reference evidence="7 8" key="1">
    <citation type="submission" date="2019-03" db="EMBL/GenBank/DDBJ databases">
        <title>Genome Sequencing and Assembly of Various Microbes Isolated from Partially Reclaimed Soil and Acid Mine Drainage (AMD) Site.</title>
        <authorList>
            <person name="Steinbock B."/>
            <person name="Bechtold R."/>
            <person name="Sevigny J.L."/>
            <person name="Thomas D."/>
            <person name="Cuthill L.R."/>
            <person name="Aveiro Johannsen E.J."/>
            <person name="Thomas K."/>
            <person name="Ghosh A."/>
        </authorList>
    </citation>
    <scope>NUCLEOTIDE SEQUENCE [LARGE SCALE GENOMIC DNA]</scope>
    <source>
        <strain evidence="7 8">S-A1</strain>
    </source>
</reference>
<dbReference type="InterPro" id="IPR011206">
    <property type="entry name" value="Citrate_lyase_beta/mcl1/mcl2"/>
</dbReference>
<feature type="binding site" evidence="4">
    <location>
        <position position="138"/>
    </location>
    <ligand>
        <name>substrate</name>
    </ligand>
</feature>
<dbReference type="Gene3D" id="3.20.20.60">
    <property type="entry name" value="Phosphoenolpyruvate-binding domains"/>
    <property type="match status" value="1"/>
</dbReference>
<dbReference type="InterPro" id="IPR005000">
    <property type="entry name" value="Aldolase/citrate-lyase_domain"/>
</dbReference>
<dbReference type="AlphaFoldDB" id="A0A4R5Y518"/>
<dbReference type="Pfam" id="PF03328">
    <property type="entry name" value="HpcH_HpaI"/>
    <property type="match status" value="1"/>
</dbReference>
<dbReference type="PANTHER" id="PTHR32308:SF10">
    <property type="entry name" value="CITRATE LYASE SUBUNIT BETA"/>
    <property type="match status" value="1"/>
</dbReference>
<dbReference type="PIRSF" id="PIRSF015582">
    <property type="entry name" value="Cit_lyase_B"/>
    <property type="match status" value="1"/>
</dbReference>
<evidence type="ECO:0000256" key="2">
    <source>
        <dbReference type="ARBA" id="ARBA00022723"/>
    </source>
</evidence>
<keyword evidence="3 5" id="KW-0460">Magnesium</keyword>
<feature type="binding site" evidence="4">
    <location>
        <position position="79"/>
    </location>
    <ligand>
        <name>substrate</name>
    </ligand>
</feature>
<evidence type="ECO:0000259" key="6">
    <source>
        <dbReference type="Pfam" id="PF03328"/>
    </source>
</evidence>
<dbReference type="Proteomes" id="UP000294621">
    <property type="component" value="Unassembled WGS sequence"/>
</dbReference>
<dbReference type="GO" id="GO:0000287">
    <property type="term" value="F:magnesium ion binding"/>
    <property type="evidence" value="ECO:0007669"/>
    <property type="project" value="TreeGrafter"/>
</dbReference>
<dbReference type="OrthoDB" id="5172636at2"/>
<evidence type="ECO:0000256" key="4">
    <source>
        <dbReference type="PIRSR" id="PIRSR015582-1"/>
    </source>
</evidence>
<accession>A0A4R5Y518</accession>
<feature type="binding site" evidence="5">
    <location>
        <position position="138"/>
    </location>
    <ligand>
        <name>Mg(2+)</name>
        <dbReference type="ChEBI" id="CHEBI:18420"/>
    </ligand>
</feature>
<dbReference type="SUPFAM" id="SSF51621">
    <property type="entry name" value="Phosphoenolpyruvate/pyruvate domain"/>
    <property type="match status" value="1"/>
</dbReference>
<feature type="domain" description="HpcH/HpaI aldolase/citrate lyase" evidence="6">
    <location>
        <begin position="23"/>
        <end position="231"/>
    </location>
</feature>
<keyword evidence="7" id="KW-0456">Lyase</keyword>
<gene>
    <name evidence="7" type="ORF">E2R57_04000</name>
</gene>
<keyword evidence="2 5" id="KW-0479">Metal-binding</keyword>
<proteinExistence type="predicted"/>
<comment type="cofactor">
    <cofactor evidence="1">
        <name>Mg(2+)</name>
        <dbReference type="ChEBI" id="CHEBI:18420"/>
    </cofactor>
</comment>
<evidence type="ECO:0000256" key="5">
    <source>
        <dbReference type="PIRSR" id="PIRSR015582-2"/>
    </source>
</evidence>
<feature type="binding site" evidence="5">
    <location>
        <position position="164"/>
    </location>
    <ligand>
        <name>Mg(2+)</name>
        <dbReference type="ChEBI" id="CHEBI:18420"/>
    </ligand>
</feature>
<sequence>MTAPETLQPIAAGVEIVAGAVTALFVPGDRPERFAKAAASGADVVIIDLEDAVAAGEKPLALASAVDALARGGLRALVRVNPVGTATHGSEVKALLALAELQHHGLLGIVVPKAEEGEALAGLRAALPADLALVPLVESALGVVRAQELALVPGVTRLAFGAIDFALDINADGGDRFLDHARSSLVLASRAGGIAAPLDSPSIEIRDAGRVAESARLARNFGFGGKLCIHPAQVPIVNAEFQPTESDIEWARLVIGAEGGAAQVEGQMIDRPVTERAKRILEQARKGASHG</sequence>
<dbReference type="PANTHER" id="PTHR32308">
    <property type="entry name" value="LYASE BETA SUBUNIT, PUTATIVE (AFU_ORTHOLOGUE AFUA_4G13030)-RELATED"/>
    <property type="match status" value="1"/>
</dbReference>
<evidence type="ECO:0000256" key="3">
    <source>
        <dbReference type="ARBA" id="ARBA00022842"/>
    </source>
</evidence>
<dbReference type="RefSeq" id="WP_133346646.1">
    <property type="nucleotide sequence ID" value="NZ_SMZQ01000002.1"/>
</dbReference>
<dbReference type="GO" id="GO:0016829">
    <property type="term" value="F:lyase activity"/>
    <property type="evidence" value="ECO:0007669"/>
    <property type="project" value="UniProtKB-KW"/>
</dbReference>
<name>A0A4R5Y518_9MICC</name>
<dbReference type="InterPro" id="IPR015813">
    <property type="entry name" value="Pyrv/PenolPyrv_kinase-like_dom"/>
</dbReference>
<evidence type="ECO:0000313" key="8">
    <source>
        <dbReference type="Proteomes" id="UP000294621"/>
    </source>
</evidence>
<protein>
    <submittedName>
        <fullName evidence="7">CoA ester lyase</fullName>
    </submittedName>
</protein>